<dbReference type="InterPro" id="IPR036703">
    <property type="entry name" value="MOB_kinase_act_sf"/>
</dbReference>
<gene>
    <name evidence="1" type="ORF">THRCLA_01626</name>
</gene>
<dbReference type="EMBL" id="JNBS01000355">
    <property type="protein sequence ID" value="OQS06339.1"/>
    <property type="molecule type" value="Genomic_DNA"/>
</dbReference>
<dbReference type="STRING" id="74557.A0A1W0A808"/>
<reference evidence="1 2" key="1">
    <citation type="journal article" date="2014" name="Genome Biol. Evol.">
        <title>The secreted proteins of Achlya hypogyna and Thraustotheca clavata identify the ancestral oomycete secretome and reveal gene acquisitions by horizontal gene transfer.</title>
        <authorList>
            <person name="Misner I."/>
            <person name="Blouin N."/>
            <person name="Leonard G."/>
            <person name="Richards T.A."/>
            <person name="Lane C.E."/>
        </authorList>
    </citation>
    <scope>NUCLEOTIDE SEQUENCE [LARGE SCALE GENOMIC DNA]</scope>
    <source>
        <strain evidence="1 2">ATCC 34112</strain>
    </source>
</reference>
<dbReference type="AlphaFoldDB" id="A0A1W0A808"/>
<dbReference type="InterPro" id="IPR005301">
    <property type="entry name" value="MOB_kinase_act_fam"/>
</dbReference>
<dbReference type="SUPFAM" id="SSF101152">
    <property type="entry name" value="Mob1/phocein"/>
    <property type="match status" value="1"/>
</dbReference>
<evidence type="ECO:0000313" key="1">
    <source>
        <dbReference type="EMBL" id="OQS06339.1"/>
    </source>
</evidence>
<evidence type="ECO:0000313" key="2">
    <source>
        <dbReference type="Proteomes" id="UP000243217"/>
    </source>
</evidence>
<comment type="caution">
    <text evidence="1">The sequence shown here is derived from an EMBL/GenBank/DDBJ whole genome shotgun (WGS) entry which is preliminary data.</text>
</comment>
<organism evidence="1 2">
    <name type="scientific">Thraustotheca clavata</name>
    <dbReference type="NCBI Taxonomy" id="74557"/>
    <lineage>
        <taxon>Eukaryota</taxon>
        <taxon>Sar</taxon>
        <taxon>Stramenopiles</taxon>
        <taxon>Oomycota</taxon>
        <taxon>Saprolegniomycetes</taxon>
        <taxon>Saprolegniales</taxon>
        <taxon>Achlyaceae</taxon>
        <taxon>Thraustotheca</taxon>
    </lineage>
</organism>
<name>A0A1W0A808_9STRA</name>
<accession>A0A1W0A808</accession>
<dbReference type="Proteomes" id="UP000243217">
    <property type="component" value="Unassembled WGS sequence"/>
</dbReference>
<protein>
    <submittedName>
        <fullName evidence="1">Uncharacterized protein</fullName>
    </submittedName>
</protein>
<sequence>MNTSPPSDKLCKHHDMTAPVSPQEVLTTAFEPSQLQSEAEAFTISAEMGVDFYSDVSVLYNLTSDFCGKKTEEVATMDILIHRLDAHVRDEDALRDIEKVRNMYHGMLHVYVYLYRVHWHHFVQLDMSGHLTLCWKRLMAFAAEYRVLDASVLHKVYDFIMSIIEH</sequence>
<dbReference type="OrthoDB" id="111651at2759"/>
<proteinExistence type="predicted"/>
<dbReference type="Gene3D" id="1.20.140.30">
    <property type="entry name" value="MOB kinase activator"/>
    <property type="match status" value="1"/>
</dbReference>
<dbReference type="Pfam" id="PF03637">
    <property type="entry name" value="Mob1_phocein"/>
    <property type="match status" value="1"/>
</dbReference>
<keyword evidence="2" id="KW-1185">Reference proteome</keyword>
<dbReference type="SMART" id="SM01388">
    <property type="entry name" value="Mob1_phocein"/>
    <property type="match status" value="1"/>
</dbReference>